<dbReference type="GO" id="GO:0016787">
    <property type="term" value="F:hydrolase activity"/>
    <property type="evidence" value="ECO:0007669"/>
    <property type="project" value="UniProtKB-KW"/>
</dbReference>
<dbReference type="Pfam" id="PF00561">
    <property type="entry name" value="Abhydrolase_1"/>
    <property type="match status" value="1"/>
</dbReference>
<name>A0A6M0H4N0_9CLOT</name>
<dbReference type="PANTHER" id="PTHR12277">
    <property type="entry name" value="ALPHA/BETA HYDROLASE DOMAIN-CONTAINING PROTEIN"/>
    <property type="match status" value="1"/>
</dbReference>
<feature type="domain" description="AB hydrolase-1" evidence="1">
    <location>
        <begin position="27"/>
        <end position="135"/>
    </location>
</feature>
<evidence type="ECO:0000313" key="2">
    <source>
        <dbReference type="EMBL" id="NEU05238.1"/>
    </source>
</evidence>
<protein>
    <submittedName>
        <fullName evidence="2">Alpha/beta fold hydrolase</fullName>
    </submittedName>
</protein>
<dbReference type="Proteomes" id="UP000481872">
    <property type="component" value="Unassembled WGS sequence"/>
</dbReference>
<dbReference type="Gene3D" id="3.40.50.1820">
    <property type="entry name" value="alpha/beta hydrolase"/>
    <property type="match status" value="1"/>
</dbReference>
<comment type="caution">
    <text evidence="2">The sequence shown here is derived from an EMBL/GenBank/DDBJ whole genome shotgun (WGS) entry which is preliminary data.</text>
</comment>
<dbReference type="InterPro" id="IPR029058">
    <property type="entry name" value="AB_hydrolase_fold"/>
</dbReference>
<dbReference type="RefSeq" id="WP_199870102.1">
    <property type="nucleotide sequence ID" value="NZ_JAAGPU010000017.1"/>
</dbReference>
<keyword evidence="2" id="KW-0378">Hydrolase</keyword>
<organism evidence="2 3">
    <name type="scientific">Clostridium senegalense</name>
    <dbReference type="NCBI Taxonomy" id="1465809"/>
    <lineage>
        <taxon>Bacteria</taxon>
        <taxon>Bacillati</taxon>
        <taxon>Bacillota</taxon>
        <taxon>Clostridia</taxon>
        <taxon>Eubacteriales</taxon>
        <taxon>Clostridiaceae</taxon>
        <taxon>Clostridium</taxon>
    </lineage>
</organism>
<reference evidence="2 3" key="1">
    <citation type="submission" date="2020-02" db="EMBL/GenBank/DDBJ databases">
        <title>Genome assembly of a novel Clostridium senegalense strain.</title>
        <authorList>
            <person name="Gupta T.B."/>
            <person name="Jauregui R."/>
            <person name="Maclean P."/>
            <person name="Nawarathana A."/>
            <person name="Brightwell G."/>
        </authorList>
    </citation>
    <scope>NUCLEOTIDE SEQUENCE [LARGE SCALE GENOMIC DNA]</scope>
    <source>
        <strain evidence="2 3">AGRFS4</strain>
    </source>
</reference>
<gene>
    <name evidence="2" type="ORF">G3M99_10315</name>
</gene>
<dbReference type="SUPFAM" id="SSF53474">
    <property type="entry name" value="alpha/beta-Hydrolases"/>
    <property type="match status" value="1"/>
</dbReference>
<proteinExistence type="predicted"/>
<accession>A0A6M0H4N0</accession>
<dbReference type="EMBL" id="JAAGPU010000017">
    <property type="protein sequence ID" value="NEU05238.1"/>
    <property type="molecule type" value="Genomic_DNA"/>
</dbReference>
<sequence length="250" mass="28605">MIKVEFENSRGLNLVGNLYSVDSDLIIIFSHGWISNKDSKGRFTLLAKALNNCGYDILTFDFSGCGESDNDICTTEKRIDDLKSAIKFIKSKGYKKIALYGHSFGSYISLLSYNKDISAIALSGALTDSMNYNWEEYLDENQLNDLNNKGYFIENVNEIQRKSVVVDNSMLLDFQSINQEKLLKNITCPVIIIHGDNDDEEVQLCKRSKNAMNYLKNSDIVVIHGENHSFINHYDKLVEIITKWFLKHFK</sequence>
<evidence type="ECO:0000313" key="3">
    <source>
        <dbReference type="Proteomes" id="UP000481872"/>
    </source>
</evidence>
<keyword evidence="3" id="KW-1185">Reference proteome</keyword>
<dbReference type="PANTHER" id="PTHR12277:SF81">
    <property type="entry name" value="PROTEIN ABHD13"/>
    <property type="match status" value="1"/>
</dbReference>
<dbReference type="InterPro" id="IPR000073">
    <property type="entry name" value="AB_hydrolase_1"/>
</dbReference>
<evidence type="ECO:0000259" key="1">
    <source>
        <dbReference type="Pfam" id="PF00561"/>
    </source>
</evidence>
<dbReference type="AlphaFoldDB" id="A0A6M0H4N0"/>